<dbReference type="AlphaFoldDB" id="A0A1D1VS50"/>
<dbReference type="PANTHER" id="PTHR10933:SF9">
    <property type="entry name" value="IMMUNOGLOBULIN-BINDING PROTEIN 1"/>
    <property type="match status" value="1"/>
</dbReference>
<protein>
    <recommendedName>
        <fullName evidence="4">Immunoglobulin-binding protein 1</fullName>
    </recommendedName>
</protein>
<feature type="compositionally biased region" description="Basic and acidic residues" evidence="1">
    <location>
        <begin position="324"/>
        <end position="334"/>
    </location>
</feature>
<dbReference type="InterPro" id="IPR038511">
    <property type="entry name" value="TAP42/TAP46-like_sf"/>
</dbReference>
<dbReference type="GO" id="GO:0035303">
    <property type="term" value="P:regulation of dephosphorylation"/>
    <property type="evidence" value="ECO:0007669"/>
    <property type="project" value="TreeGrafter"/>
</dbReference>
<dbReference type="GO" id="GO:0005829">
    <property type="term" value="C:cytosol"/>
    <property type="evidence" value="ECO:0007669"/>
    <property type="project" value="TreeGrafter"/>
</dbReference>
<sequence>MDAESLSELFTKGQKAFQRLVEGAEESSSSNVEELIKSFETLTKYVSVLGLFSRNENIEEIATTDLRFLLLPAYLAKLTLRLNDHRYDRLEAAEVYIRNFLGLCKDYEVPGHAAIPKSALKPNDAVVENDNTTRLQKTPQDLLNEASNKRAAKIAALKQRMDHQETVRELQRRLDQGSADDDVQRAFYQNMIMSWVLDLLEELPSIQEEKRMLDHRKKLANGEHIEEVISNASKQKRLTKPIVLVKNEIQKNVFGAGYPSLPTHTVEEFYRELVEEGALPAPGSKAAASMNYTGPTQEQLEADDVKKEQDEEKDDPDYLTNTRAYDDWKDEHRRGWGNRIGQG</sequence>
<comment type="caution">
    <text evidence="2">The sequence shown here is derived from an EMBL/GenBank/DDBJ whole genome shotgun (WGS) entry which is preliminary data.</text>
</comment>
<dbReference type="InterPro" id="IPR007304">
    <property type="entry name" value="TAP46-like"/>
</dbReference>
<dbReference type="OrthoDB" id="10261753at2759"/>
<dbReference type="STRING" id="947166.A0A1D1VS50"/>
<evidence type="ECO:0000313" key="3">
    <source>
        <dbReference type="Proteomes" id="UP000186922"/>
    </source>
</evidence>
<dbReference type="GO" id="GO:0009966">
    <property type="term" value="P:regulation of signal transduction"/>
    <property type="evidence" value="ECO:0007669"/>
    <property type="project" value="InterPro"/>
</dbReference>
<evidence type="ECO:0008006" key="4">
    <source>
        <dbReference type="Google" id="ProtNLM"/>
    </source>
</evidence>
<dbReference type="GO" id="GO:0051721">
    <property type="term" value="F:protein phosphatase 2A binding"/>
    <property type="evidence" value="ECO:0007669"/>
    <property type="project" value="TreeGrafter"/>
</dbReference>
<keyword evidence="3" id="KW-1185">Reference proteome</keyword>
<dbReference type="Gene3D" id="1.25.40.540">
    <property type="entry name" value="TAP42-like family"/>
    <property type="match status" value="1"/>
</dbReference>
<dbReference type="Pfam" id="PF04177">
    <property type="entry name" value="TAP42"/>
    <property type="match status" value="1"/>
</dbReference>
<reference evidence="2 3" key="1">
    <citation type="journal article" date="2016" name="Nat. Commun.">
        <title>Extremotolerant tardigrade genome and improved radiotolerance of human cultured cells by tardigrade-unique protein.</title>
        <authorList>
            <person name="Hashimoto T."/>
            <person name="Horikawa D.D."/>
            <person name="Saito Y."/>
            <person name="Kuwahara H."/>
            <person name="Kozuka-Hata H."/>
            <person name="Shin-I T."/>
            <person name="Minakuchi Y."/>
            <person name="Ohishi K."/>
            <person name="Motoyama A."/>
            <person name="Aizu T."/>
            <person name="Enomoto A."/>
            <person name="Kondo K."/>
            <person name="Tanaka S."/>
            <person name="Hara Y."/>
            <person name="Koshikawa S."/>
            <person name="Sagara H."/>
            <person name="Miura T."/>
            <person name="Yokobori S."/>
            <person name="Miyagawa K."/>
            <person name="Suzuki Y."/>
            <person name="Kubo T."/>
            <person name="Oyama M."/>
            <person name="Kohara Y."/>
            <person name="Fujiyama A."/>
            <person name="Arakawa K."/>
            <person name="Katayama T."/>
            <person name="Toyoda A."/>
            <person name="Kunieda T."/>
        </authorList>
    </citation>
    <scope>NUCLEOTIDE SEQUENCE [LARGE SCALE GENOMIC DNA]</scope>
    <source>
        <strain evidence="2 3">YOKOZUNA-1</strain>
    </source>
</reference>
<organism evidence="2 3">
    <name type="scientific">Ramazzottius varieornatus</name>
    <name type="common">Water bear</name>
    <name type="synonym">Tardigrade</name>
    <dbReference type="NCBI Taxonomy" id="947166"/>
    <lineage>
        <taxon>Eukaryota</taxon>
        <taxon>Metazoa</taxon>
        <taxon>Ecdysozoa</taxon>
        <taxon>Tardigrada</taxon>
        <taxon>Eutardigrada</taxon>
        <taxon>Parachela</taxon>
        <taxon>Hypsibioidea</taxon>
        <taxon>Ramazzottiidae</taxon>
        <taxon>Ramazzottius</taxon>
    </lineage>
</organism>
<name>A0A1D1VS50_RAMVA</name>
<proteinExistence type="predicted"/>
<dbReference type="PANTHER" id="PTHR10933">
    <property type="entry name" value="IMMUNOGLOBULIN-BINDING PROTEIN 1"/>
    <property type="match status" value="1"/>
</dbReference>
<gene>
    <name evidence="2" type="primary">RvY_14676-1</name>
    <name evidence="2" type="synonym">RvY_14676.1</name>
    <name evidence="2" type="ORF">RvY_14676</name>
</gene>
<feature type="region of interest" description="Disordered" evidence="1">
    <location>
        <begin position="282"/>
        <end position="343"/>
    </location>
</feature>
<feature type="compositionally biased region" description="Polar residues" evidence="1">
    <location>
        <begin position="290"/>
        <end position="299"/>
    </location>
</feature>
<accession>A0A1D1VS50</accession>
<evidence type="ECO:0000256" key="1">
    <source>
        <dbReference type="SAM" id="MobiDB-lite"/>
    </source>
</evidence>
<evidence type="ECO:0000313" key="2">
    <source>
        <dbReference type="EMBL" id="GAV04392.1"/>
    </source>
</evidence>
<dbReference type="EMBL" id="BDGG01000010">
    <property type="protein sequence ID" value="GAV04392.1"/>
    <property type="molecule type" value="Genomic_DNA"/>
</dbReference>
<dbReference type="Proteomes" id="UP000186922">
    <property type="component" value="Unassembled WGS sequence"/>
</dbReference>